<evidence type="ECO:0000313" key="2">
    <source>
        <dbReference type="EMBL" id="TLS53433.1"/>
    </source>
</evidence>
<sequence length="581" mass="63825">MIFAFRMRDNTLILGRSFFEMKKRTWMRKTTAPLTAVLAMSFVAAACGTAPADNASTEEETPAAGAETPAEPAAQEPEKRGSITSSLYDRGTVPAEEGTMDNNRWTKWVNENGPVDVKYVTVPRFESLQKFNVMFASGTAPDLILEFDAAYQGQLYTQKQLMPLDDLIAEHSTEYKAMLEKYPAIKKAATMDDGKMYMLGRPLEFGPQHYLFIRADWLKKLNLEAPKTPEELLEVAKAFATQDPDGNGQADTEGIGLSFVAGIILNHMFGSGFTLFGTDQNPWMLDESGKVVHDWDRMKAALAFQKQIYESGVADKDFVTDKNGEKQKQQWIAGKLGIYGGNGSDVKIYEALKANVPEAEIVPIALPVTEFGQFSPILSAPVQLTGMINAAAKDPAAVMKHVDFMASETYRDTIANGLEGVHHTKAENGCPQAIDAEKNKKELGYAGDMNMLAPLVGDCFGLENKVNPTEAEKGMIAIRAMAREAYMDPAKPMVGLTHSSFMPILPQDLLQIKTNANKTIVDLAVKAIVSGGSYTVDQFVDEAKSVWEKAGGAKVDAFYSDWYEKSKDSALLMKDLYEMAP</sequence>
<organism evidence="2 3">
    <name type="scientific">Paenibacillus antri</name>
    <dbReference type="NCBI Taxonomy" id="2582848"/>
    <lineage>
        <taxon>Bacteria</taxon>
        <taxon>Bacillati</taxon>
        <taxon>Bacillota</taxon>
        <taxon>Bacilli</taxon>
        <taxon>Bacillales</taxon>
        <taxon>Paenibacillaceae</taxon>
        <taxon>Paenibacillus</taxon>
    </lineage>
</organism>
<dbReference type="Proteomes" id="UP000309676">
    <property type="component" value="Unassembled WGS sequence"/>
</dbReference>
<dbReference type="AlphaFoldDB" id="A0A5R9GKD9"/>
<feature type="compositionally biased region" description="Low complexity" evidence="1">
    <location>
        <begin position="62"/>
        <end position="75"/>
    </location>
</feature>
<keyword evidence="3" id="KW-1185">Reference proteome</keyword>
<comment type="caution">
    <text evidence="2">The sequence shown here is derived from an EMBL/GenBank/DDBJ whole genome shotgun (WGS) entry which is preliminary data.</text>
</comment>
<gene>
    <name evidence="2" type="ORF">FE782_03960</name>
</gene>
<protein>
    <submittedName>
        <fullName evidence="2">Extracellular solute-binding protein</fullName>
    </submittedName>
</protein>
<dbReference type="InterPro" id="IPR006059">
    <property type="entry name" value="SBP"/>
</dbReference>
<feature type="region of interest" description="Disordered" evidence="1">
    <location>
        <begin position="52"/>
        <end position="99"/>
    </location>
</feature>
<dbReference type="Gene3D" id="3.40.190.10">
    <property type="entry name" value="Periplasmic binding protein-like II"/>
    <property type="match status" value="2"/>
</dbReference>
<evidence type="ECO:0000256" key="1">
    <source>
        <dbReference type="SAM" id="MobiDB-lite"/>
    </source>
</evidence>
<dbReference type="SUPFAM" id="SSF53850">
    <property type="entry name" value="Periplasmic binding protein-like II"/>
    <property type="match status" value="1"/>
</dbReference>
<dbReference type="InterPro" id="IPR050490">
    <property type="entry name" value="Bact_solute-bd_prot1"/>
</dbReference>
<dbReference type="PANTHER" id="PTHR43649">
    <property type="entry name" value="ARABINOSE-BINDING PROTEIN-RELATED"/>
    <property type="match status" value="1"/>
</dbReference>
<proteinExistence type="predicted"/>
<name>A0A5R9GKD9_9BACL</name>
<dbReference type="EMBL" id="VCIW01000002">
    <property type="protein sequence ID" value="TLS53433.1"/>
    <property type="molecule type" value="Genomic_DNA"/>
</dbReference>
<dbReference type="Pfam" id="PF01547">
    <property type="entry name" value="SBP_bac_1"/>
    <property type="match status" value="1"/>
</dbReference>
<evidence type="ECO:0000313" key="3">
    <source>
        <dbReference type="Proteomes" id="UP000309676"/>
    </source>
</evidence>
<accession>A0A5R9GKD9</accession>
<dbReference type="PANTHER" id="PTHR43649:SF12">
    <property type="entry name" value="DIACETYLCHITOBIOSE BINDING PROTEIN DASA"/>
    <property type="match status" value="1"/>
</dbReference>
<reference evidence="2 3" key="1">
    <citation type="submission" date="2019-05" db="EMBL/GenBank/DDBJ databases">
        <authorList>
            <person name="Narsing Rao M.P."/>
            <person name="Li W.J."/>
        </authorList>
    </citation>
    <scope>NUCLEOTIDE SEQUENCE [LARGE SCALE GENOMIC DNA]</scope>
    <source>
        <strain evidence="2 3">SYSU_K30003</strain>
    </source>
</reference>